<dbReference type="Proteomes" id="UP000075806">
    <property type="component" value="Unassembled WGS sequence"/>
</dbReference>
<evidence type="ECO:0000256" key="2">
    <source>
        <dbReference type="ARBA" id="ARBA00022428"/>
    </source>
</evidence>
<proteinExistence type="inferred from homology"/>
<dbReference type="CDD" id="cd13634">
    <property type="entry name" value="PBP2_Sco4506"/>
    <property type="match status" value="1"/>
</dbReference>
<dbReference type="GO" id="GO:0016836">
    <property type="term" value="F:hydro-lyase activity"/>
    <property type="evidence" value="ECO:0007669"/>
    <property type="project" value="UniProtKB-UniRule"/>
</dbReference>
<dbReference type="Pfam" id="PF02621">
    <property type="entry name" value="VitK2_biosynth"/>
    <property type="match status" value="1"/>
</dbReference>
<keyword evidence="3 4" id="KW-0456">Lyase</keyword>
<evidence type="ECO:0000256" key="4">
    <source>
        <dbReference type="HAMAP-Rule" id="MF_00995"/>
    </source>
</evidence>
<dbReference type="EC" id="4.2.1.151" evidence="4"/>
<evidence type="ECO:0000313" key="5">
    <source>
        <dbReference type="EMBL" id="KYG32857.1"/>
    </source>
</evidence>
<keyword evidence="6" id="KW-1185">Reference proteome</keyword>
<evidence type="ECO:0000313" key="6">
    <source>
        <dbReference type="Proteomes" id="UP000075806"/>
    </source>
</evidence>
<dbReference type="HAMAP" id="MF_00995">
    <property type="entry name" value="MqnA"/>
    <property type="match status" value="1"/>
</dbReference>
<comment type="pathway">
    <text evidence="1 4">Quinol/quinone metabolism; menaquinone biosynthesis.</text>
</comment>
<dbReference type="InterPro" id="IPR030868">
    <property type="entry name" value="MqnA"/>
</dbReference>
<comment type="similarity">
    <text evidence="4">Belongs to the MqnA/MqnD family. MqnA subfamily.</text>
</comment>
<sequence length="284" mass="32814">MTVRIGEISYTNISPLFHYLNKQTLNQDGFSFIPQVPAQLNAAMAAGTIDIGGISSFAYGENQHHYTLLPNLSVSSYGDVRSLFLFSKVPIEQLHKKSIALTSSSATTVHLLKIILKRFYELDVSYEIMEPNYERMLNKNDACLLIGDDAIMSSWNKQEDIYQYDLGQLWYKFTSLPMTFAVIAVRNETIEHQQSKIEQLYEEMLISKQQSFQDGFKPMINQIKQDYSGSQAFWEKYFHGLTYDFSEQEQKGLLHYFDLCYELGYLHQPVHQLNMMENVTGKTN</sequence>
<protein>
    <recommendedName>
        <fullName evidence="4">Chorismate dehydratase</fullName>
        <ecNumber evidence="4">4.2.1.151</ecNumber>
    </recommendedName>
    <alternativeName>
        <fullName evidence="4">Menaquinone biosynthetic enzyme MqnA</fullName>
    </alternativeName>
</protein>
<dbReference type="OrthoDB" id="9810112at2"/>
<dbReference type="PANTHER" id="PTHR37690:SF1">
    <property type="entry name" value="CHORISMATE DEHYDRATASE"/>
    <property type="match status" value="1"/>
</dbReference>
<dbReference type="EMBL" id="LTAO01000011">
    <property type="protein sequence ID" value="KYG32857.1"/>
    <property type="molecule type" value="Genomic_DNA"/>
</dbReference>
<comment type="catalytic activity">
    <reaction evidence="4">
        <text>chorismate = 3-[(1-carboxyvinyl)-oxy]benzoate + H2O</text>
        <dbReference type="Rhea" id="RHEA:40051"/>
        <dbReference type="ChEBI" id="CHEBI:15377"/>
        <dbReference type="ChEBI" id="CHEBI:29748"/>
        <dbReference type="ChEBI" id="CHEBI:76981"/>
        <dbReference type="EC" id="4.2.1.151"/>
    </reaction>
</comment>
<dbReference type="InterPro" id="IPR003773">
    <property type="entry name" value="Menaquinone_biosynth"/>
</dbReference>
<name>A0A162EGX4_9BACI</name>
<keyword evidence="2 4" id="KW-0474">Menaquinone biosynthesis</keyword>
<dbReference type="SUPFAM" id="SSF53850">
    <property type="entry name" value="Periplasmic binding protein-like II"/>
    <property type="match status" value="1"/>
</dbReference>
<dbReference type="STRING" id="519424.AZF04_18010"/>
<comment type="caution">
    <text evidence="5">The sequence shown here is derived from an EMBL/GenBank/DDBJ whole genome shotgun (WGS) entry which is preliminary data.</text>
</comment>
<dbReference type="RefSeq" id="WP_061948097.1">
    <property type="nucleotide sequence ID" value="NZ_LTAO01000011.1"/>
</dbReference>
<organism evidence="5 6">
    <name type="scientific">Alkalihalobacillus trypoxylicola</name>
    <dbReference type="NCBI Taxonomy" id="519424"/>
    <lineage>
        <taxon>Bacteria</taxon>
        <taxon>Bacillati</taxon>
        <taxon>Bacillota</taxon>
        <taxon>Bacilli</taxon>
        <taxon>Bacillales</taxon>
        <taxon>Bacillaceae</taxon>
        <taxon>Alkalihalobacillus</taxon>
    </lineage>
</organism>
<dbReference type="UniPathway" id="UPA00079"/>
<dbReference type="Gene3D" id="3.40.190.10">
    <property type="entry name" value="Periplasmic binding protein-like II"/>
    <property type="match status" value="2"/>
</dbReference>
<accession>A0A162EGX4</accession>
<evidence type="ECO:0000256" key="3">
    <source>
        <dbReference type="ARBA" id="ARBA00023239"/>
    </source>
</evidence>
<dbReference type="PANTHER" id="PTHR37690">
    <property type="entry name" value="CHORISMATE DEHYDRATASE"/>
    <property type="match status" value="1"/>
</dbReference>
<reference evidence="5" key="1">
    <citation type="submission" date="2016-02" db="EMBL/GenBank/DDBJ databases">
        <title>Genome sequence of Bacillus trypoxylicola KCTC 13244(T).</title>
        <authorList>
            <person name="Jeong H."/>
            <person name="Park S.-H."/>
            <person name="Choi S.-K."/>
        </authorList>
    </citation>
    <scope>NUCLEOTIDE SEQUENCE [LARGE SCALE GENOMIC DNA]</scope>
    <source>
        <strain evidence="5">KCTC 13244</strain>
    </source>
</reference>
<dbReference type="AlphaFoldDB" id="A0A162EGX4"/>
<dbReference type="GO" id="GO:0009234">
    <property type="term" value="P:menaquinone biosynthetic process"/>
    <property type="evidence" value="ECO:0007669"/>
    <property type="project" value="UniProtKB-UniRule"/>
</dbReference>
<comment type="function">
    <text evidence="4">Catalyzes the dehydration of chorismate into 3-[(1-carboxyvinyl)oxy]benzoate, a step in the biosynthesis of menaquinone (MK, vitamin K2).</text>
</comment>
<gene>
    <name evidence="4" type="primary">mqnA</name>
    <name evidence="5" type="ORF">AZF04_18010</name>
</gene>
<evidence type="ECO:0000256" key="1">
    <source>
        <dbReference type="ARBA" id="ARBA00004863"/>
    </source>
</evidence>